<evidence type="ECO:0000313" key="2">
    <source>
        <dbReference type="Proteomes" id="UP000030008"/>
    </source>
</evidence>
<organism evidence="1 2">
    <name type="scientific">Clostridium innocuum</name>
    <dbReference type="NCBI Taxonomy" id="1522"/>
    <lineage>
        <taxon>Bacteria</taxon>
        <taxon>Bacillati</taxon>
        <taxon>Bacillota</taxon>
        <taxon>Clostridia</taxon>
        <taxon>Eubacteriales</taxon>
        <taxon>Clostridiaceae</taxon>
        <taxon>Clostridium</taxon>
    </lineage>
</organism>
<name>A0A099I613_CLOIN</name>
<comment type="caution">
    <text evidence="1">The sequence shown here is derived from an EMBL/GenBank/DDBJ whole genome shotgun (WGS) entry which is preliminary data.</text>
</comment>
<dbReference type="EMBL" id="JQIF01000044">
    <property type="protein sequence ID" value="KGJ53155.1"/>
    <property type="molecule type" value="Genomic_DNA"/>
</dbReference>
<protein>
    <submittedName>
        <fullName evidence="1">Uncharacterized protein</fullName>
    </submittedName>
</protein>
<gene>
    <name evidence="1" type="ORF">CIAN88_10435</name>
</gene>
<dbReference type="AlphaFoldDB" id="A0A099I613"/>
<reference evidence="1 2" key="1">
    <citation type="submission" date="2014-08" db="EMBL/GenBank/DDBJ databases">
        <title>Clostridium innocuum, an unnegligible vancomycin-resistant pathogen causing extra-intestinal infections.</title>
        <authorList>
            <person name="Feng Y."/>
            <person name="Chiu C.-H."/>
        </authorList>
    </citation>
    <scope>NUCLEOTIDE SEQUENCE [LARGE SCALE GENOMIC DNA]</scope>
    <source>
        <strain evidence="1 2">AN88</strain>
    </source>
</reference>
<sequence length="82" mass="9809">MTDSKEYTCKAESYFNIQWNQLQESFTKHSSGSDKRIRFFQPVSAAYARYESGICRSVFFSVILFVYKYGMQHRILLWFVIK</sequence>
<dbReference type="Proteomes" id="UP000030008">
    <property type="component" value="Unassembled WGS sequence"/>
</dbReference>
<accession>A0A099I613</accession>
<evidence type="ECO:0000313" key="1">
    <source>
        <dbReference type="EMBL" id="KGJ53155.1"/>
    </source>
</evidence>
<proteinExistence type="predicted"/>